<comment type="caution">
    <text evidence="1">The sequence shown here is derived from an EMBL/GenBank/DDBJ whole genome shotgun (WGS) entry which is preliminary data.</text>
</comment>
<evidence type="ECO:0000313" key="2">
    <source>
        <dbReference type="Proteomes" id="UP001199106"/>
    </source>
</evidence>
<dbReference type="Proteomes" id="UP001199106">
    <property type="component" value="Unassembled WGS sequence"/>
</dbReference>
<protein>
    <recommendedName>
        <fullName evidence="3">Peptidase S8/S53 domain-containing protein</fullName>
    </recommendedName>
</protein>
<name>A0AAD4I7N2_9PLEO</name>
<proteinExistence type="predicted"/>
<evidence type="ECO:0000313" key="1">
    <source>
        <dbReference type="EMBL" id="KAG9186791.1"/>
    </source>
</evidence>
<keyword evidence="2" id="KW-1185">Reference proteome</keyword>
<dbReference type="GO" id="GO:0004252">
    <property type="term" value="F:serine-type endopeptidase activity"/>
    <property type="evidence" value="ECO:0007669"/>
    <property type="project" value="InterPro"/>
</dbReference>
<gene>
    <name evidence="1" type="ORF">G6011_09899</name>
</gene>
<accession>A0AAD4I7N2</accession>
<dbReference type="AlphaFoldDB" id="A0AAD4I7N2"/>
<sequence>MASSARSISQQVYNICALIAQVFFQRENASYTSSPHTRAKHDQFLYSNWHDIVERAWGRRWEYQSSEAQHSDQRKHRCISSADEWFEKLEAKTLTLFRKGQKETRAMTGAYPKVVRIAILDVGIDPKCSFRGRVKTDKSFLEGENGRDYWKDETGHSTAVAYQVARVCPNVEIYIARIAERTDAVASEEWKVDIVNMSFGWELQDDEDGVEEALIKTGNLGRILLLA</sequence>
<dbReference type="SUPFAM" id="SSF52743">
    <property type="entry name" value="Subtilisin-like"/>
    <property type="match status" value="1"/>
</dbReference>
<organism evidence="1 2">
    <name type="scientific">Alternaria panax</name>
    <dbReference type="NCBI Taxonomy" id="48097"/>
    <lineage>
        <taxon>Eukaryota</taxon>
        <taxon>Fungi</taxon>
        <taxon>Dikarya</taxon>
        <taxon>Ascomycota</taxon>
        <taxon>Pezizomycotina</taxon>
        <taxon>Dothideomycetes</taxon>
        <taxon>Pleosporomycetidae</taxon>
        <taxon>Pleosporales</taxon>
        <taxon>Pleosporineae</taxon>
        <taxon>Pleosporaceae</taxon>
        <taxon>Alternaria</taxon>
        <taxon>Alternaria sect. Panax</taxon>
    </lineage>
</organism>
<dbReference type="InterPro" id="IPR036852">
    <property type="entry name" value="Peptidase_S8/S53_dom_sf"/>
</dbReference>
<dbReference type="EMBL" id="JAANER010000008">
    <property type="protein sequence ID" value="KAG9186791.1"/>
    <property type="molecule type" value="Genomic_DNA"/>
</dbReference>
<reference evidence="1" key="1">
    <citation type="submission" date="2021-07" db="EMBL/GenBank/DDBJ databases">
        <title>Genome Resource of American Ginseng Black Spot Pathogen Alternaria panax.</title>
        <authorList>
            <person name="Qiu C."/>
            <person name="Wang W."/>
            <person name="Liu Z."/>
        </authorList>
    </citation>
    <scope>NUCLEOTIDE SEQUENCE</scope>
    <source>
        <strain evidence="1">BNCC115425</strain>
    </source>
</reference>
<dbReference type="Gene3D" id="3.40.50.200">
    <property type="entry name" value="Peptidase S8/S53 domain"/>
    <property type="match status" value="1"/>
</dbReference>
<evidence type="ECO:0008006" key="3">
    <source>
        <dbReference type="Google" id="ProtNLM"/>
    </source>
</evidence>
<dbReference type="GO" id="GO:0006508">
    <property type="term" value="P:proteolysis"/>
    <property type="evidence" value="ECO:0007669"/>
    <property type="project" value="InterPro"/>
</dbReference>